<dbReference type="Proteomes" id="UP000286931">
    <property type="component" value="Unassembled WGS sequence"/>
</dbReference>
<proteinExistence type="predicted"/>
<sequence>MNPDERPSAPEGRVDAAASVALAAAMFERLLTEGVTAGEEEPEGFRIPEVSWRSHDDQQRWTSVSVLAIDDHVSLRYFPADRWCSEERLMIGIRGHQQWHRITTLGDLQGWLGRVNRGREVGLIGLGRPEPTRYMSGGVVYPVVTGQVYASADGTRWVHRGVWRHDAPVLSWVESPDTDAGVSLDVVAESNGPLVAVPVWFVPVPGPEVTP</sequence>
<protein>
    <submittedName>
        <fullName evidence="1">Uncharacterized protein</fullName>
    </submittedName>
</protein>
<keyword evidence="2" id="KW-1185">Reference proteome</keyword>
<accession>A0A401Z3X5</accession>
<dbReference type="EMBL" id="BIFH01000050">
    <property type="protein sequence ID" value="GCE01551.1"/>
    <property type="molecule type" value="Genomic_DNA"/>
</dbReference>
<evidence type="ECO:0000313" key="1">
    <source>
        <dbReference type="EMBL" id="GCE01551.1"/>
    </source>
</evidence>
<evidence type="ECO:0000313" key="2">
    <source>
        <dbReference type="Proteomes" id="UP000286931"/>
    </source>
</evidence>
<comment type="caution">
    <text evidence="1">The sequence shown here is derived from an EMBL/GenBank/DDBJ whole genome shotgun (WGS) entry which is preliminary data.</text>
</comment>
<reference evidence="1 2" key="1">
    <citation type="submission" date="2018-12" db="EMBL/GenBank/DDBJ databases">
        <title>Draft genome sequence of Embleya hyalina NBRC 13850T.</title>
        <authorList>
            <person name="Komaki H."/>
            <person name="Hosoyama A."/>
            <person name="Kimura A."/>
            <person name="Ichikawa N."/>
            <person name="Tamura T."/>
        </authorList>
    </citation>
    <scope>NUCLEOTIDE SEQUENCE [LARGE SCALE GENOMIC DNA]</scope>
    <source>
        <strain evidence="1 2">NBRC 13850</strain>
    </source>
</reference>
<name>A0A401Z3X5_9ACTN</name>
<gene>
    <name evidence="1" type="ORF">EHYA_09317</name>
</gene>
<dbReference type="AlphaFoldDB" id="A0A401Z3X5"/>
<organism evidence="1 2">
    <name type="scientific">Embleya hyalina</name>
    <dbReference type="NCBI Taxonomy" id="516124"/>
    <lineage>
        <taxon>Bacteria</taxon>
        <taxon>Bacillati</taxon>
        <taxon>Actinomycetota</taxon>
        <taxon>Actinomycetes</taxon>
        <taxon>Kitasatosporales</taxon>
        <taxon>Streptomycetaceae</taxon>
        <taxon>Embleya</taxon>
    </lineage>
</organism>
<dbReference type="RefSeq" id="WP_126643172.1">
    <property type="nucleotide sequence ID" value="NZ_BIFH01000050.1"/>
</dbReference>